<dbReference type="AlphaFoldDB" id="A0A1E8GK05"/>
<comment type="caution">
    <text evidence="1">The sequence shown here is derived from an EMBL/GenBank/DDBJ whole genome shotgun (WGS) entry which is preliminary data.</text>
</comment>
<dbReference type="OrthoDB" id="2339433at2"/>
<name>A0A1E8GK05_9LACT</name>
<protein>
    <submittedName>
        <fullName evidence="1">Uncharacterized protein</fullName>
    </submittedName>
</protein>
<sequence>MNKEKFEEKASQQALPVMIEFKDQVFPLLFEKQTPYACLNFSKEAIELNDINPITNKKGQAFGGWTYPDIKRIEFLSVPKSFGVVIGNQGVPNNLGLKIIFKNGNVYGVECEDMNVAPLLIDFLPEHGIEVADRLLDK</sequence>
<reference evidence="2" key="1">
    <citation type="submission" date="2016-09" db="EMBL/GenBank/DDBJ databases">
        <title>Draft genome sequence of a novel species of the family Streptococcaceae isolated from flowers.</title>
        <authorList>
            <person name="Chuah L.-O."/>
            <person name="Yap K.-P."/>
            <person name="Thong K.L."/>
            <person name="Liong M.T."/>
            <person name="Ahmad R."/>
            <person name="Rusul G."/>
        </authorList>
    </citation>
    <scope>NUCLEOTIDE SEQUENCE [LARGE SCALE GENOMIC DNA]</scope>
    <source>
        <strain evidence="2">DF1</strain>
    </source>
</reference>
<organism evidence="1 2">
    <name type="scientific">Floricoccus tropicus</name>
    <dbReference type="NCBI Taxonomy" id="1859473"/>
    <lineage>
        <taxon>Bacteria</taxon>
        <taxon>Bacillati</taxon>
        <taxon>Bacillota</taxon>
        <taxon>Bacilli</taxon>
        <taxon>Lactobacillales</taxon>
        <taxon>Streptococcaceae</taxon>
        <taxon>Floricoccus</taxon>
    </lineage>
</organism>
<gene>
    <name evidence="1" type="ORF">BG261_06715</name>
</gene>
<proteinExistence type="predicted"/>
<dbReference type="RefSeq" id="WP_070792977.1">
    <property type="nucleotide sequence ID" value="NZ_MKIR01000024.1"/>
</dbReference>
<evidence type="ECO:0000313" key="1">
    <source>
        <dbReference type="EMBL" id="OFI48584.1"/>
    </source>
</evidence>
<keyword evidence="2" id="KW-1185">Reference proteome</keyword>
<dbReference type="STRING" id="1859473.BG261_06715"/>
<accession>A0A1E8GK05</accession>
<dbReference type="EMBL" id="MKIR01000024">
    <property type="protein sequence ID" value="OFI48584.1"/>
    <property type="molecule type" value="Genomic_DNA"/>
</dbReference>
<dbReference type="Proteomes" id="UP000178622">
    <property type="component" value="Unassembled WGS sequence"/>
</dbReference>
<evidence type="ECO:0000313" key="2">
    <source>
        <dbReference type="Proteomes" id="UP000178622"/>
    </source>
</evidence>